<evidence type="ECO:0000256" key="3">
    <source>
        <dbReference type="ARBA" id="ARBA00022605"/>
    </source>
</evidence>
<feature type="binding site" evidence="7">
    <location>
        <position position="20"/>
    </location>
    <ligand>
        <name>3-phosphoshikimate</name>
        <dbReference type="ChEBI" id="CHEBI:145989"/>
    </ligand>
</feature>
<dbReference type="InterPro" id="IPR013792">
    <property type="entry name" value="RNA3'P_cycl/enolpyr_Trfase_a/b"/>
</dbReference>
<dbReference type="Pfam" id="PF00275">
    <property type="entry name" value="EPSP_synthase"/>
    <property type="match status" value="1"/>
</dbReference>
<dbReference type="InterPro" id="IPR036968">
    <property type="entry name" value="Enolpyruvate_Tfrase_sf"/>
</dbReference>
<accession>H2C9J5</accession>
<dbReference type="PANTHER" id="PTHR21090:SF5">
    <property type="entry name" value="PENTAFUNCTIONAL AROM POLYPEPTIDE"/>
    <property type="match status" value="1"/>
</dbReference>
<feature type="binding site" evidence="7">
    <location>
        <position position="97"/>
    </location>
    <ligand>
        <name>phosphoenolpyruvate</name>
        <dbReference type="ChEBI" id="CHEBI:58702"/>
    </ligand>
</feature>
<feature type="binding site" evidence="7">
    <location>
        <position position="21"/>
    </location>
    <ligand>
        <name>3-phosphoshikimate</name>
        <dbReference type="ChEBI" id="CHEBI:145989"/>
    </ligand>
</feature>
<comment type="similarity">
    <text evidence="2 7">Belongs to the EPSP synthase family.</text>
</comment>
<dbReference type="PANTHER" id="PTHR21090">
    <property type="entry name" value="AROM/DEHYDROQUINATE SYNTHASE"/>
    <property type="match status" value="1"/>
</dbReference>
<feature type="binding site" evidence="7">
    <location>
        <position position="25"/>
    </location>
    <ligand>
        <name>3-phosphoshikimate</name>
        <dbReference type="ChEBI" id="CHEBI:145989"/>
    </ligand>
</feature>
<proteinExistence type="inferred from homology"/>
<organism evidence="9 10">
    <name type="scientific">Metallosphaera yellowstonensis MK1</name>
    <dbReference type="NCBI Taxonomy" id="671065"/>
    <lineage>
        <taxon>Archaea</taxon>
        <taxon>Thermoproteota</taxon>
        <taxon>Thermoprotei</taxon>
        <taxon>Sulfolobales</taxon>
        <taxon>Sulfolobaceae</taxon>
        <taxon>Metallosphaera</taxon>
    </lineage>
</organism>
<keyword evidence="5 7" id="KW-0057">Aromatic amino acid biosynthesis</keyword>
<evidence type="ECO:0000313" key="10">
    <source>
        <dbReference type="Proteomes" id="UP000003980"/>
    </source>
</evidence>
<dbReference type="SUPFAM" id="SSF55205">
    <property type="entry name" value="EPT/RTPC-like"/>
    <property type="match status" value="1"/>
</dbReference>
<dbReference type="PROSITE" id="PS00104">
    <property type="entry name" value="EPSP_SYNTHASE_1"/>
    <property type="match status" value="1"/>
</dbReference>
<dbReference type="GO" id="GO:0005737">
    <property type="term" value="C:cytoplasm"/>
    <property type="evidence" value="ECO:0007669"/>
    <property type="project" value="UniProtKB-SubCell"/>
</dbReference>
<reference evidence="9 10" key="1">
    <citation type="submission" date="2012-01" db="EMBL/GenBank/DDBJ databases">
        <title>Improved High-Quality Draft sequence of Metallosphaera yellowstonensis MK1.</title>
        <authorList>
            <consortium name="US DOE Joint Genome Institute"/>
            <person name="Lucas S."/>
            <person name="Han J."/>
            <person name="Cheng J.-F."/>
            <person name="Goodwin L."/>
            <person name="Pitluck S."/>
            <person name="Peters L."/>
            <person name="Teshima H."/>
            <person name="Detter J.C."/>
            <person name="Han C."/>
            <person name="Tapia R."/>
            <person name="Land M."/>
            <person name="Hauser L."/>
            <person name="Kyrpides N."/>
            <person name="Kozubal M."/>
            <person name="Macur R.E."/>
            <person name="Jay Z."/>
            <person name="Inskeep W."/>
            <person name="Woyke T."/>
        </authorList>
    </citation>
    <scope>NUCLEOTIDE SEQUENCE [LARGE SCALE GENOMIC DNA]</scope>
    <source>
        <strain evidence="9 10">MK1</strain>
    </source>
</reference>
<gene>
    <name evidence="7" type="primary">aroA</name>
    <name evidence="9" type="ORF">MetMK1DRAFT_00032670</name>
</gene>
<evidence type="ECO:0000259" key="8">
    <source>
        <dbReference type="Pfam" id="PF00275"/>
    </source>
</evidence>
<dbReference type="HAMAP" id="MF_00210">
    <property type="entry name" value="EPSP_synth"/>
    <property type="match status" value="1"/>
</dbReference>
<dbReference type="GO" id="GO:0009073">
    <property type="term" value="P:aromatic amino acid family biosynthetic process"/>
    <property type="evidence" value="ECO:0007669"/>
    <property type="project" value="UniProtKB-KW"/>
</dbReference>
<feature type="binding site" evidence="7">
    <location>
        <position position="137"/>
    </location>
    <ligand>
        <name>phosphoenolpyruvate</name>
        <dbReference type="ChEBI" id="CHEBI:58702"/>
    </ligand>
</feature>
<dbReference type="OrthoDB" id="43788at2157"/>
<comment type="pathway">
    <text evidence="1">Metabolic intermediate biosynthesis; chorismate biosynthesis; chorismate from D-erythrose 4-phosphate and phosphoenolpyruvate: step 6/7.</text>
</comment>
<dbReference type="UniPathway" id="UPA00053">
    <property type="reaction ID" value="UER00089"/>
</dbReference>
<dbReference type="EMBL" id="JH597770">
    <property type="protein sequence ID" value="EHP68821.1"/>
    <property type="molecule type" value="Genomic_DNA"/>
</dbReference>
<evidence type="ECO:0000256" key="6">
    <source>
        <dbReference type="ARBA" id="ARBA00044633"/>
    </source>
</evidence>
<dbReference type="GO" id="GO:0003866">
    <property type="term" value="F:3-phosphoshikimate 1-carboxyvinyltransferase activity"/>
    <property type="evidence" value="ECO:0007669"/>
    <property type="project" value="UniProtKB-UniRule"/>
</dbReference>
<evidence type="ECO:0000256" key="2">
    <source>
        <dbReference type="ARBA" id="ARBA00009948"/>
    </source>
</evidence>
<evidence type="ECO:0000256" key="4">
    <source>
        <dbReference type="ARBA" id="ARBA00022679"/>
    </source>
</evidence>
<comment type="subcellular location">
    <subcellularLocation>
        <location evidence="7">Cytoplasm</location>
    </subcellularLocation>
</comment>
<keyword evidence="7" id="KW-0963">Cytoplasm</keyword>
<evidence type="ECO:0000256" key="5">
    <source>
        <dbReference type="ARBA" id="ARBA00023141"/>
    </source>
</evidence>
<keyword evidence="10" id="KW-1185">Reference proteome</keyword>
<feature type="binding site" evidence="7">
    <location>
        <position position="349"/>
    </location>
    <ligand>
        <name>phosphoenolpyruvate</name>
        <dbReference type="ChEBI" id="CHEBI:58702"/>
    </ligand>
</feature>
<feature type="binding site" evidence="7">
    <location>
        <position position="373"/>
    </location>
    <ligand>
        <name>phosphoenolpyruvate</name>
        <dbReference type="ChEBI" id="CHEBI:58702"/>
    </ligand>
</feature>
<dbReference type="InterPro" id="IPR001986">
    <property type="entry name" value="Enolpyruvate_Tfrase_dom"/>
</dbReference>
<comment type="catalytic activity">
    <reaction evidence="6">
        <text>3-phosphoshikimate + phosphoenolpyruvate = 5-O-(1-carboxyvinyl)-3-phosphoshikimate + phosphate</text>
        <dbReference type="Rhea" id="RHEA:21256"/>
        <dbReference type="ChEBI" id="CHEBI:43474"/>
        <dbReference type="ChEBI" id="CHEBI:57701"/>
        <dbReference type="ChEBI" id="CHEBI:58702"/>
        <dbReference type="ChEBI" id="CHEBI:145989"/>
        <dbReference type="EC" id="2.5.1.19"/>
    </reaction>
    <physiologicalReaction direction="left-to-right" evidence="6">
        <dbReference type="Rhea" id="RHEA:21257"/>
    </physiologicalReaction>
</comment>
<feature type="binding site" evidence="7">
    <location>
        <position position="20"/>
    </location>
    <ligand>
        <name>phosphoenolpyruvate</name>
        <dbReference type="ChEBI" id="CHEBI:58702"/>
    </ligand>
</feature>
<dbReference type="EC" id="2.5.1.19" evidence="7"/>
<feature type="active site" description="Proton acceptor" evidence="7">
    <location>
        <position position="277"/>
    </location>
</feature>
<feature type="binding site" evidence="7">
    <location>
        <position position="277"/>
    </location>
    <ligand>
        <name>3-phosphoshikimate</name>
        <dbReference type="ChEBI" id="CHEBI:145989"/>
    </ligand>
</feature>
<dbReference type="InterPro" id="IPR023193">
    <property type="entry name" value="EPSP_synthase_CS"/>
</dbReference>
<feature type="binding site" evidence="7">
    <location>
        <position position="135"/>
    </location>
    <ligand>
        <name>3-phosphoshikimate</name>
        <dbReference type="ChEBI" id="CHEBI:145989"/>
    </ligand>
</feature>
<feature type="binding site" evidence="7">
    <location>
        <position position="304"/>
    </location>
    <ligand>
        <name>3-phosphoshikimate</name>
        <dbReference type="ChEBI" id="CHEBI:145989"/>
    </ligand>
</feature>
<evidence type="ECO:0000256" key="7">
    <source>
        <dbReference type="HAMAP-Rule" id="MF_00210"/>
    </source>
</evidence>
<dbReference type="PIRSF" id="PIRSF000505">
    <property type="entry name" value="EPSPS"/>
    <property type="match status" value="1"/>
</dbReference>
<sequence>MKVEIDRSVISGRIEAPESKSLAIRYVLLSLLTQVELEGLTPSDDVKAAMEAVNRLKRGERELYLGGSATTLRMIIPIVAALGIEVKLDGDETLRRRPLESIRRALKEVYISSERLPLVVKGKLGEETVIEGWESSQYVSGLIYAYCLKGEGRIRVIPPVSSRGYIHMTADVIRSVGGEVKIEGTEVWVRCGSLRNFRGKVPGDYALASFYANAALLTGGRVEITNLYPVPDYVGDHVIVDQLSRIGGKSSVAEGTWIVEASGTYFPLEVDINDVPDLAPSLAAVMAVSNGRSKLLNVERLRTKESDRISTIISTLRSFGIDAEYHPGEILVNGGEPRWGEVVCPRDHRIAMLAGDLALRAGGRVLDAECVNKSNPKYWEDLMKLGGKVTTS</sequence>
<dbReference type="Gene3D" id="3.65.10.10">
    <property type="entry name" value="Enolpyruvate transferase domain"/>
    <property type="match status" value="2"/>
</dbReference>
<feature type="binding site" evidence="7">
    <location>
        <position position="137"/>
    </location>
    <ligand>
        <name>3-phosphoshikimate</name>
        <dbReference type="ChEBI" id="CHEBI:145989"/>
    </ligand>
</feature>
<dbReference type="Proteomes" id="UP000003980">
    <property type="component" value="Unassembled WGS sequence"/>
</dbReference>
<feature type="binding site" evidence="7">
    <location>
        <position position="136"/>
    </location>
    <ligand>
        <name>3-phosphoshikimate</name>
        <dbReference type="ChEBI" id="CHEBI:145989"/>
    </ligand>
</feature>
<dbReference type="PROSITE" id="PS00885">
    <property type="entry name" value="EPSP_SYNTHASE_2"/>
    <property type="match status" value="1"/>
</dbReference>
<name>H2C9J5_9CREN</name>
<dbReference type="GO" id="GO:0008652">
    <property type="term" value="P:amino acid biosynthetic process"/>
    <property type="evidence" value="ECO:0007669"/>
    <property type="project" value="UniProtKB-KW"/>
</dbReference>
<comment type="caution">
    <text evidence="7">Lacks conserved residue(s) required for the propagation of feature annotation.</text>
</comment>
<protein>
    <recommendedName>
        <fullName evidence="7">3-phosphoshikimate 1-carboxyvinyltransferase</fullName>
        <ecNumber evidence="7">2.5.1.19</ecNumber>
    </recommendedName>
    <alternativeName>
        <fullName evidence="7">5-enolpyruvylshikimate-3-phosphate synthase</fullName>
        <shortName evidence="7">EPSP synthase</shortName>
        <shortName evidence="7">EPSPS</shortName>
    </alternativeName>
</protein>
<evidence type="ECO:0000256" key="1">
    <source>
        <dbReference type="ARBA" id="ARBA00004811"/>
    </source>
</evidence>
<dbReference type="HOGENOM" id="CLU_024321_0_0_2"/>
<dbReference type="RefSeq" id="WP_009075646.1">
    <property type="nucleotide sequence ID" value="NZ_JH597770.1"/>
</dbReference>
<dbReference type="AlphaFoldDB" id="H2C9J5"/>
<feature type="binding site" evidence="7">
    <location>
        <position position="162"/>
    </location>
    <ligand>
        <name>3-phosphoshikimate</name>
        <dbReference type="ChEBI" id="CHEBI:145989"/>
    </ligand>
</feature>
<dbReference type="STRING" id="671065.MetMK1DRAFT_00032670"/>
<dbReference type="GO" id="GO:0009423">
    <property type="term" value="P:chorismate biosynthetic process"/>
    <property type="evidence" value="ECO:0007669"/>
    <property type="project" value="UniProtKB-UniRule"/>
</dbReference>
<comment type="subunit">
    <text evidence="7">Monomer.</text>
</comment>
<evidence type="ECO:0000313" key="9">
    <source>
        <dbReference type="EMBL" id="EHP68821.1"/>
    </source>
</evidence>
<keyword evidence="4 7" id="KW-0808">Transferase</keyword>
<keyword evidence="3 7" id="KW-0028">Amino-acid biosynthesis</keyword>
<dbReference type="InterPro" id="IPR006264">
    <property type="entry name" value="EPSP_synthase"/>
</dbReference>
<dbReference type="eggNOG" id="arCOG04134">
    <property type="taxonomic scope" value="Archaea"/>
</dbReference>
<feature type="domain" description="Enolpyruvate transferase" evidence="8">
    <location>
        <begin position="60"/>
        <end position="382"/>
    </location>
</feature>
<feature type="binding site" evidence="7">
    <location>
        <position position="308"/>
    </location>
    <ligand>
        <name>phosphoenolpyruvate</name>
        <dbReference type="ChEBI" id="CHEBI:58702"/>
    </ligand>
</feature>
<comment type="function">
    <text evidence="7">Catalyzes the transfer of the enolpyruvyl moiety of phosphoenolpyruvate (PEP) to the 5-hydroxyl of shikimate-3-phosphate (S3P) to produce enolpyruvyl shikimate-3-phosphate and inorganic phosphate.</text>
</comment>